<keyword evidence="3" id="KW-0274">FAD</keyword>
<sequence>MSAVIEEDNQYTGAQAALPVVVVGTGPVGIHFVEALLQRSPATPVVVFGDEPWEPYNRVKLAGVMTGEETVTGIQNRLKLKTNHHVVQHHNCEIVAIDRENKQVIDRHGHSQAYSQLVLATGSSPNIPNIDGIHQAGIFTFRNLDDVQQLIARRVHSRRTLVLGGGLLGLEAARGMQSHDTEVFIIEYANHLMAQQLDDEAASLLQQNIGSRGIQIILGDAVKRITGNGEIDGVELNSGRTLSCDTLIVATGVHPNLELAREAGMAVDHGICVNDQMQTSDTDILAIGECAEHRNKLYGLVAPGLRQADIAARCLSGDVSHYTGSQMATRLKVVGVSVFSAGRTDENNANSQLHTLIWRSHSNNQYRKLLLLRNRLVGVIAYGDWDEVNRIQTDIQQPCYIWPWQRRRFISSGNLWSEQKAARVHEWPANAVVCQCTGVTRGTLTQAIAGGHSCMDALIKQTGASSVCGNCKPLLADLLGGTVTEPEKNHRTLVCTSCIALLAALTLLFMPSIPFADSVQTGMQWDILWRDSLVKQITGFSLLGLSIGASLISLRKRARPVRFGSFSGWRCAHALCGVLIVVVLVAHTGLRLGHYLNFYLMLSFIGLLLAGGIASGAIGLQHALPQMMVKKTREMSLWAHILLLWPLPALFGFHVFKTYWF</sequence>
<evidence type="ECO:0000256" key="2">
    <source>
        <dbReference type="ARBA" id="ARBA00022630"/>
    </source>
</evidence>
<dbReference type="InterPro" id="IPR050260">
    <property type="entry name" value="FAD-bd_OxRdtase"/>
</dbReference>
<keyword evidence="4" id="KW-1133">Transmembrane helix</keyword>
<feature type="domain" description="NADH-rubredoxin oxidoreductase C-terminal" evidence="7">
    <location>
        <begin position="328"/>
        <end position="397"/>
    </location>
</feature>
<protein>
    <submittedName>
        <fullName evidence="8">Nitrite reductase [NAD(P)H] large subunit</fullName>
        <ecNumber evidence="8">1.7.1.4</ecNumber>
    </submittedName>
</protein>
<evidence type="ECO:0000259" key="7">
    <source>
        <dbReference type="Pfam" id="PF18267"/>
    </source>
</evidence>
<feature type="domain" description="FAD/NAD(P)-binding" evidence="6">
    <location>
        <begin position="20"/>
        <end position="295"/>
    </location>
</feature>
<keyword evidence="4" id="KW-0812">Transmembrane</keyword>
<keyword evidence="8" id="KW-0560">Oxidoreductase</keyword>
<keyword evidence="4" id="KW-0472">Membrane</keyword>
<dbReference type="PANTHER" id="PTHR43429:SF3">
    <property type="entry name" value="NITRITE REDUCTASE [NAD(P)H]"/>
    <property type="match status" value="1"/>
</dbReference>
<dbReference type="InterPro" id="IPR041575">
    <property type="entry name" value="Rubredoxin_C"/>
</dbReference>
<proteinExistence type="predicted"/>
<organism evidence="8">
    <name type="scientific">hydrothermal vent metagenome</name>
    <dbReference type="NCBI Taxonomy" id="652676"/>
    <lineage>
        <taxon>unclassified sequences</taxon>
        <taxon>metagenomes</taxon>
        <taxon>ecological metagenomes</taxon>
    </lineage>
</organism>
<dbReference type="Pfam" id="PF07992">
    <property type="entry name" value="Pyr_redox_2"/>
    <property type="match status" value="1"/>
</dbReference>
<dbReference type="InterPro" id="IPR007419">
    <property type="entry name" value="BFD-like_2Fe2S-bd_dom"/>
</dbReference>
<dbReference type="InterPro" id="IPR041854">
    <property type="entry name" value="BFD-like_2Fe2S-bd_dom_sf"/>
</dbReference>
<dbReference type="Pfam" id="PF18267">
    <property type="entry name" value="Rubredoxin_C"/>
    <property type="match status" value="1"/>
</dbReference>
<dbReference type="SUPFAM" id="SSF51905">
    <property type="entry name" value="FAD/NAD(P)-binding domain"/>
    <property type="match status" value="2"/>
</dbReference>
<feature type="transmembrane region" description="Helical" evidence="4">
    <location>
        <begin position="533"/>
        <end position="554"/>
    </location>
</feature>
<dbReference type="EMBL" id="UOFK01000295">
    <property type="protein sequence ID" value="VAW82045.1"/>
    <property type="molecule type" value="Genomic_DNA"/>
</dbReference>
<dbReference type="PRINTS" id="PR00411">
    <property type="entry name" value="PNDRDTASEI"/>
</dbReference>
<dbReference type="GO" id="GO:0008942">
    <property type="term" value="F:nitrite reductase [NAD(P)H] activity"/>
    <property type="evidence" value="ECO:0007669"/>
    <property type="project" value="UniProtKB-EC"/>
</dbReference>
<feature type="transmembrane region" description="Helical" evidence="4">
    <location>
        <begin position="566"/>
        <end position="586"/>
    </location>
</feature>
<dbReference type="InterPro" id="IPR023753">
    <property type="entry name" value="FAD/NAD-binding_dom"/>
</dbReference>
<dbReference type="PANTHER" id="PTHR43429">
    <property type="entry name" value="PYRIDINE NUCLEOTIDE-DISULFIDE OXIDOREDUCTASE DOMAIN-CONTAINING"/>
    <property type="match status" value="1"/>
</dbReference>
<dbReference type="PRINTS" id="PR00368">
    <property type="entry name" value="FADPNR"/>
</dbReference>
<evidence type="ECO:0000256" key="4">
    <source>
        <dbReference type="SAM" id="Phobius"/>
    </source>
</evidence>
<accession>A0A3B0YM93</accession>
<dbReference type="Gene3D" id="3.50.50.60">
    <property type="entry name" value="FAD/NAD(P)-binding domain"/>
    <property type="match status" value="2"/>
</dbReference>
<evidence type="ECO:0000259" key="5">
    <source>
        <dbReference type="Pfam" id="PF04324"/>
    </source>
</evidence>
<dbReference type="InterPro" id="IPR036188">
    <property type="entry name" value="FAD/NAD-bd_sf"/>
</dbReference>
<dbReference type="Gene3D" id="1.10.10.1100">
    <property type="entry name" value="BFD-like [2Fe-2S]-binding domain"/>
    <property type="match status" value="1"/>
</dbReference>
<feature type="transmembrane region" description="Helical" evidence="4">
    <location>
        <begin position="598"/>
        <end position="624"/>
    </location>
</feature>
<evidence type="ECO:0000259" key="6">
    <source>
        <dbReference type="Pfam" id="PF07992"/>
    </source>
</evidence>
<evidence type="ECO:0000256" key="3">
    <source>
        <dbReference type="ARBA" id="ARBA00022827"/>
    </source>
</evidence>
<comment type="cofactor">
    <cofactor evidence="1">
        <name>FAD</name>
        <dbReference type="ChEBI" id="CHEBI:57692"/>
    </cofactor>
</comment>
<keyword evidence="2" id="KW-0285">Flavoprotein</keyword>
<gene>
    <name evidence="8" type="ORF">MNBD_GAMMA13-921</name>
</gene>
<feature type="transmembrane region" description="Helical" evidence="4">
    <location>
        <begin position="493"/>
        <end position="513"/>
    </location>
</feature>
<dbReference type="AlphaFoldDB" id="A0A3B0YM93"/>
<evidence type="ECO:0000313" key="8">
    <source>
        <dbReference type="EMBL" id="VAW82045.1"/>
    </source>
</evidence>
<name>A0A3B0YM93_9ZZZZ</name>
<dbReference type="Gene3D" id="3.30.390.30">
    <property type="match status" value="1"/>
</dbReference>
<dbReference type="EC" id="1.7.1.4" evidence="8"/>
<dbReference type="InterPro" id="IPR016156">
    <property type="entry name" value="FAD/NAD-linked_Rdtase_dimer_sf"/>
</dbReference>
<evidence type="ECO:0000256" key="1">
    <source>
        <dbReference type="ARBA" id="ARBA00001974"/>
    </source>
</evidence>
<dbReference type="Pfam" id="PF04324">
    <property type="entry name" value="Fer2_BFD"/>
    <property type="match status" value="1"/>
</dbReference>
<feature type="transmembrane region" description="Helical" evidence="4">
    <location>
        <begin position="636"/>
        <end position="656"/>
    </location>
</feature>
<reference evidence="8" key="1">
    <citation type="submission" date="2018-06" db="EMBL/GenBank/DDBJ databases">
        <authorList>
            <person name="Zhirakovskaya E."/>
        </authorList>
    </citation>
    <scope>NUCLEOTIDE SEQUENCE</scope>
</reference>
<feature type="domain" description="BFD-like [2Fe-2S]-binding" evidence="5">
    <location>
        <begin position="432"/>
        <end position="479"/>
    </location>
</feature>